<dbReference type="OrthoDB" id="63519at2"/>
<proteinExistence type="predicted"/>
<dbReference type="AlphaFoldDB" id="A0A370BCR5"/>
<sequence length="261" mass="27299">MDNVCMVKSGDATPIAYRRSGEGPPVILVGGAFSTAESEAPLARLLSPVFSVITYDRRGRGASGDTAPYAVEREIEDLAVLLEEAGGNASVYGMASGAALVLEAAIAGLPITQLALYEPPYVTGPADPRGTAAYRERLARLLELGLRDEAVELFLSAVDATPAMIAAMRRSPMWPGLTAVAHTLAYDDAVLGRGAVPAKRLSAVRTRAMVVDGGASPAALRDAARATAKSLPRGRHRTLTGQTHEVAPHVLAPVLEEFFAA</sequence>
<reference evidence="2 3" key="1">
    <citation type="submission" date="2018-07" db="EMBL/GenBank/DDBJ databases">
        <title>Streptomyces species from bats.</title>
        <authorList>
            <person name="Dunlap C."/>
        </authorList>
    </citation>
    <scope>NUCLEOTIDE SEQUENCE [LARGE SCALE GENOMIC DNA]</scope>
    <source>
        <strain evidence="2 3">AC230</strain>
    </source>
</reference>
<dbReference type="Proteomes" id="UP000253741">
    <property type="component" value="Unassembled WGS sequence"/>
</dbReference>
<protein>
    <submittedName>
        <fullName evidence="2">Alpha/beta hydrolase</fullName>
    </submittedName>
</protein>
<evidence type="ECO:0000313" key="2">
    <source>
        <dbReference type="EMBL" id="RDG37235.1"/>
    </source>
</evidence>
<dbReference type="InterPro" id="IPR000073">
    <property type="entry name" value="AB_hydrolase_1"/>
</dbReference>
<accession>A0A370BCR5</accession>
<evidence type="ECO:0000259" key="1">
    <source>
        <dbReference type="Pfam" id="PF12697"/>
    </source>
</evidence>
<gene>
    <name evidence="2" type="ORF">DVH02_15460</name>
</gene>
<keyword evidence="2" id="KW-0378">Hydrolase</keyword>
<organism evidence="2 3">
    <name type="scientific">Streptomyces corynorhini</name>
    <dbReference type="NCBI Taxonomy" id="2282652"/>
    <lineage>
        <taxon>Bacteria</taxon>
        <taxon>Bacillati</taxon>
        <taxon>Actinomycetota</taxon>
        <taxon>Actinomycetes</taxon>
        <taxon>Kitasatosporales</taxon>
        <taxon>Streptomycetaceae</taxon>
        <taxon>Streptomyces</taxon>
    </lineage>
</organism>
<dbReference type="SUPFAM" id="SSF53474">
    <property type="entry name" value="alpha/beta-Hydrolases"/>
    <property type="match status" value="1"/>
</dbReference>
<evidence type="ECO:0000313" key="3">
    <source>
        <dbReference type="Proteomes" id="UP000253741"/>
    </source>
</evidence>
<dbReference type="Gene3D" id="3.40.50.1820">
    <property type="entry name" value="alpha/beta hydrolase"/>
    <property type="match status" value="1"/>
</dbReference>
<feature type="domain" description="AB hydrolase-1" evidence="1">
    <location>
        <begin position="26"/>
        <end position="249"/>
    </location>
</feature>
<dbReference type="EMBL" id="QQNA01000112">
    <property type="protein sequence ID" value="RDG37235.1"/>
    <property type="molecule type" value="Genomic_DNA"/>
</dbReference>
<keyword evidence="3" id="KW-1185">Reference proteome</keyword>
<comment type="caution">
    <text evidence="2">The sequence shown here is derived from an EMBL/GenBank/DDBJ whole genome shotgun (WGS) entry which is preliminary data.</text>
</comment>
<name>A0A370BCR5_9ACTN</name>
<dbReference type="Pfam" id="PF12697">
    <property type="entry name" value="Abhydrolase_6"/>
    <property type="match status" value="1"/>
</dbReference>
<dbReference type="InterPro" id="IPR029058">
    <property type="entry name" value="AB_hydrolase_fold"/>
</dbReference>
<dbReference type="GO" id="GO:0016787">
    <property type="term" value="F:hydrolase activity"/>
    <property type="evidence" value="ECO:0007669"/>
    <property type="project" value="UniProtKB-KW"/>
</dbReference>